<evidence type="ECO:0000313" key="2">
    <source>
        <dbReference type="EMBL" id="MCD2519357.1"/>
    </source>
</evidence>
<accession>A0ABS8QC75</accession>
<dbReference type="Gene3D" id="3.40.30.10">
    <property type="entry name" value="Glutaredoxin"/>
    <property type="match status" value="2"/>
</dbReference>
<dbReference type="InterPro" id="IPR036249">
    <property type="entry name" value="Thioredoxin-like_sf"/>
</dbReference>
<dbReference type="SUPFAM" id="SSF52833">
    <property type="entry name" value="Thioredoxin-like"/>
    <property type="match status" value="2"/>
</dbReference>
<dbReference type="Pfam" id="PF01323">
    <property type="entry name" value="DSBA"/>
    <property type="match status" value="1"/>
</dbReference>
<evidence type="ECO:0000313" key="3">
    <source>
        <dbReference type="Proteomes" id="UP001179361"/>
    </source>
</evidence>
<dbReference type="InterPro" id="IPR051924">
    <property type="entry name" value="GST_Kappa/NadH"/>
</dbReference>
<dbReference type="Proteomes" id="UP001179361">
    <property type="component" value="Unassembled WGS sequence"/>
</dbReference>
<evidence type="ECO:0000259" key="1">
    <source>
        <dbReference type="Pfam" id="PF01323"/>
    </source>
</evidence>
<comment type="caution">
    <text evidence="2">The sequence shown here is derived from an EMBL/GenBank/DDBJ whole genome shotgun (WGS) entry which is preliminary data.</text>
</comment>
<dbReference type="PANTHER" id="PTHR42943">
    <property type="entry name" value="GLUTATHIONE S-TRANSFERASE KAPPA"/>
    <property type="match status" value="1"/>
</dbReference>
<sequence>MAAAIAFRFEFGSNYSYLALMRIEALAKRAGVALRYDPFLLGPVFRALGWQAGTQAIKDALRARTARARALGIFGAPTFIVAGKIFWGNDRLENALDYAQSLRT</sequence>
<feature type="domain" description="DSBA-like thioredoxin" evidence="1">
    <location>
        <begin position="54"/>
        <end position="97"/>
    </location>
</feature>
<protein>
    <submittedName>
        <fullName evidence="2">DsbA family protein</fullName>
    </submittedName>
</protein>
<gene>
    <name evidence="2" type="ORF">LQ564_23935</name>
</gene>
<dbReference type="EMBL" id="JAJNOC010000012">
    <property type="protein sequence ID" value="MCD2519357.1"/>
    <property type="molecule type" value="Genomic_DNA"/>
</dbReference>
<keyword evidence="3" id="KW-1185">Reference proteome</keyword>
<organism evidence="2 3">
    <name type="scientific">Massilia phyllostachyos</name>
    <dbReference type="NCBI Taxonomy" id="2898585"/>
    <lineage>
        <taxon>Bacteria</taxon>
        <taxon>Pseudomonadati</taxon>
        <taxon>Pseudomonadota</taxon>
        <taxon>Betaproteobacteria</taxon>
        <taxon>Burkholderiales</taxon>
        <taxon>Oxalobacteraceae</taxon>
        <taxon>Telluria group</taxon>
        <taxon>Massilia</taxon>
    </lineage>
</organism>
<dbReference type="RefSeq" id="WP_231060628.1">
    <property type="nucleotide sequence ID" value="NZ_JAJNOC010000012.1"/>
</dbReference>
<proteinExistence type="predicted"/>
<name>A0ABS8QC75_9BURK</name>
<dbReference type="InterPro" id="IPR001853">
    <property type="entry name" value="DSBA-like_thioredoxin_dom"/>
</dbReference>
<reference evidence="2" key="1">
    <citation type="submission" date="2021-11" db="EMBL/GenBank/DDBJ databases">
        <title>The complete genome of Massilia sp sp. G4R7.</title>
        <authorList>
            <person name="Liu L."/>
            <person name="Yue J."/>
            <person name="Yuan J."/>
            <person name="Yang F."/>
            <person name="Li L."/>
        </authorList>
    </citation>
    <scope>NUCLEOTIDE SEQUENCE</scope>
    <source>
        <strain evidence="2">G4R7</strain>
    </source>
</reference>
<dbReference type="PANTHER" id="PTHR42943:SF2">
    <property type="entry name" value="GLUTATHIONE S-TRANSFERASE KAPPA 1"/>
    <property type="match status" value="1"/>
</dbReference>